<dbReference type="SUPFAM" id="SSF52402">
    <property type="entry name" value="Adenine nucleotide alpha hydrolases-like"/>
    <property type="match status" value="2"/>
</dbReference>
<dbReference type="InterPro" id="IPR006015">
    <property type="entry name" value="Universal_stress_UspA"/>
</dbReference>
<dbReference type="PANTHER" id="PTHR46268:SF6">
    <property type="entry name" value="UNIVERSAL STRESS PROTEIN UP12"/>
    <property type="match status" value="1"/>
</dbReference>
<dbReference type="PANTHER" id="PTHR46268">
    <property type="entry name" value="STRESS RESPONSE PROTEIN NHAX"/>
    <property type="match status" value="1"/>
</dbReference>
<accession>A0ABY5JZS6</accession>
<dbReference type="RefSeq" id="WP_227563040.1">
    <property type="nucleotide sequence ID" value="NZ_CP101989.1"/>
</dbReference>
<keyword evidence="4" id="KW-1185">Reference proteome</keyword>
<dbReference type="Proteomes" id="UP001317322">
    <property type="component" value="Chromosome"/>
</dbReference>
<proteinExistence type="inferred from homology"/>
<sequence length="295" mass="30041">MRTDGPVVIALAHSPHTEDTLAWGITEAVRMDRPVRLVGVVDLPREAAMWAWAVAVPDATGAVAAKGYLDGVADREQGRRPDLRVSTAILQGVPAAELRAESQDASLLVVGAGGRGRGRVSRVAAHVAAHAQCPVAVVRPPVAPDGTDGAPRVVVGVDGSATSLGAAHLAAAAARARGAQLTVVHVRPTVAEPYGPGLAAPEPPDAGPARQAADELAALLRERHPGVDVEVVVVDDDPAHALVTASGDAQLVVVGSRGLGAFPGMLLGSVSNEVVRTALCTVLVTHEVMVTEHGA</sequence>
<reference evidence="3 4" key="1">
    <citation type="submission" date="2022-07" db="EMBL/GenBank/DDBJ databases">
        <title>Novel species in genus cellulomonas.</title>
        <authorList>
            <person name="Ye L."/>
        </authorList>
    </citation>
    <scope>NUCLEOTIDE SEQUENCE [LARGE SCALE GENOMIC DNA]</scope>
    <source>
        <strain evidence="4">zg-Y908</strain>
    </source>
</reference>
<protein>
    <submittedName>
        <fullName evidence="3">Universal stress protein</fullName>
    </submittedName>
</protein>
<dbReference type="InterPro" id="IPR006016">
    <property type="entry name" value="UspA"/>
</dbReference>
<dbReference type="PRINTS" id="PR01438">
    <property type="entry name" value="UNVRSLSTRESS"/>
</dbReference>
<comment type="similarity">
    <text evidence="1">Belongs to the universal stress protein A family.</text>
</comment>
<evidence type="ECO:0000313" key="4">
    <source>
        <dbReference type="Proteomes" id="UP001317322"/>
    </source>
</evidence>
<feature type="domain" description="UspA" evidence="2">
    <location>
        <begin position="7"/>
        <end position="139"/>
    </location>
</feature>
<feature type="domain" description="UspA" evidence="2">
    <location>
        <begin position="152"/>
        <end position="286"/>
    </location>
</feature>
<name>A0ABY5JZS6_9CELL</name>
<dbReference type="InterPro" id="IPR014729">
    <property type="entry name" value="Rossmann-like_a/b/a_fold"/>
</dbReference>
<evidence type="ECO:0000313" key="3">
    <source>
        <dbReference type="EMBL" id="UUI63494.1"/>
    </source>
</evidence>
<gene>
    <name evidence="3" type="ORF">NP075_09970</name>
</gene>
<evidence type="ECO:0000259" key="2">
    <source>
        <dbReference type="Pfam" id="PF00582"/>
    </source>
</evidence>
<dbReference type="Gene3D" id="3.40.50.620">
    <property type="entry name" value="HUPs"/>
    <property type="match status" value="2"/>
</dbReference>
<dbReference type="EMBL" id="CP101989">
    <property type="protein sequence ID" value="UUI63494.1"/>
    <property type="molecule type" value="Genomic_DNA"/>
</dbReference>
<evidence type="ECO:0000256" key="1">
    <source>
        <dbReference type="ARBA" id="ARBA00008791"/>
    </source>
</evidence>
<dbReference type="Pfam" id="PF00582">
    <property type="entry name" value="Usp"/>
    <property type="match status" value="2"/>
</dbReference>
<organism evidence="3 4">
    <name type="scientific">Cellulomonas wangsupingiae</name>
    <dbReference type="NCBI Taxonomy" id="2968085"/>
    <lineage>
        <taxon>Bacteria</taxon>
        <taxon>Bacillati</taxon>
        <taxon>Actinomycetota</taxon>
        <taxon>Actinomycetes</taxon>
        <taxon>Micrococcales</taxon>
        <taxon>Cellulomonadaceae</taxon>
        <taxon>Cellulomonas</taxon>
    </lineage>
</organism>